<sequence>MFRRYLPNKSDLDRRTAHGYTKVEPSRAAGSRRMAICQVYGITAPASYRHLYLHSNLR</sequence>
<keyword evidence="3" id="KW-1185">Reference proteome</keyword>
<name>A0A166HKG0_9AGAM</name>
<dbReference type="EMBL" id="KV417568">
    <property type="protein sequence ID" value="KZP18956.1"/>
    <property type="molecule type" value="Genomic_DNA"/>
</dbReference>
<accession>A0A166HKG0</accession>
<gene>
    <name evidence="2" type="ORF">FIBSPDRAFT_863314</name>
</gene>
<protein>
    <submittedName>
        <fullName evidence="2">Uncharacterized protein</fullName>
    </submittedName>
</protein>
<reference evidence="2 3" key="1">
    <citation type="journal article" date="2016" name="Mol. Biol. Evol.">
        <title>Comparative Genomics of Early-Diverging Mushroom-Forming Fungi Provides Insights into the Origins of Lignocellulose Decay Capabilities.</title>
        <authorList>
            <person name="Nagy L.G."/>
            <person name="Riley R."/>
            <person name="Tritt A."/>
            <person name="Adam C."/>
            <person name="Daum C."/>
            <person name="Floudas D."/>
            <person name="Sun H."/>
            <person name="Yadav J.S."/>
            <person name="Pangilinan J."/>
            <person name="Larsson K.H."/>
            <person name="Matsuura K."/>
            <person name="Barry K."/>
            <person name="Labutti K."/>
            <person name="Kuo R."/>
            <person name="Ohm R.A."/>
            <person name="Bhattacharya S.S."/>
            <person name="Shirouzu T."/>
            <person name="Yoshinaga Y."/>
            <person name="Martin F.M."/>
            <person name="Grigoriev I.V."/>
            <person name="Hibbett D.S."/>
        </authorList>
    </citation>
    <scope>NUCLEOTIDE SEQUENCE [LARGE SCALE GENOMIC DNA]</scope>
    <source>
        <strain evidence="2 3">CBS 109695</strain>
    </source>
</reference>
<dbReference type="Proteomes" id="UP000076532">
    <property type="component" value="Unassembled WGS sequence"/>
</dbReference>
<dbReference type="AlphaFoldDB" id="A0A166HKG0"/>
<feature type="region of interest" description="Disordered" evidence="1">
    <location>
        <begin position="1"/>
        <end position="24"/>
    </location>
</feature>
<evidence type="ECO:0000313" key="2">
    <source>
        <dbReference type="EMBL" id="KZP18956.1"/>
    </source>
</evidence>
<evidence type="ECO:0000256" key="1">
    <source>
        <dbReference type="SAM" id="MobiDB-lite"/>
    </source>
</evidence>
<organism evidence="2 3">
    <name type="scientific">Athelia psychrophila</name>
    <dbReference type="NCBI Taxonomy" id="1759441"/>
    <lineage>
        <taxon>Eukaryota</taxon>
        <taxon>Fungi</taxon>
        <taxon>Dikarya</taxon>
        <taxon>Basidiomycota</taxon>
        <taxon>Agaricomycotina</taxon>
        <taxon>Agaricomycetes</taxon>
        <taxon>Agaricomycetidae</taxon>
        <taxon>Atheliales</taxon>
        <taxon>Atheliaceae</taxon>
        <taxon>Athelia</taxon>
    </lineage>
</organism>
<evidence type="ECO:0000313" key="3">
    <source>
        <dbReference type="Proteomes" id="UP000076532"/>
    </source>
</evidence>
<proteinExistence type="predicted"/>